<feature type="region of interest" description="Disordered" evidence="1">
    <location>
        <begin position="182"/>
        <end position="201"/>
    </location>
</feature>
<proteinExistence type="predicted"/>
<feature type="region of interest" description="Disordered" evidence="1">
    <location>
        <begin position="237"/>
        <end position="257"/>
    </location>
</feature>
<dbReference type="AlphaFoldDB" id="A0A2K8PS33"/>
<sequence length="257" mass="25891">MHLPAVPPTPVAPAQVTVDRGSFRYCEVLGHDSRHLFFVFPASIRGDDCSEPETAAASLVGCRRVVGTVRVLVPLGLAGGLGGLGLGGAGLSGSVGALLDLGGLLRVGEAGPRDGFLAQSAGLLHGLGLLAALGFGLLGQVRAPLGVGLLQALPERGQGGTVVGEGLDDGGRVDGSSTIAASSMTRTPTPARPRPPAADPTQVVRGGESVLDLGIDALVAAAVLGEPVLDLLRRADRRRVPHPGPPPFAVVRPPSEP</sequence>
<evidence type="ECO:0000256" key="1">
    <source>
        <dbReference type="SAM" id="MobiDB-lite"/>
    </source>
</evidence>
<keyword evidence="4" id="KW-1185">Reference proteome</keyword>
<dbReference type="KEGG" id="slx:SLAV_38680"/>
<dbReference type="EMBL" id="CP024985">
    <property type="protein sequence ID" value="ATZ22072.1"/>
    <property type="molecule type" value="Genomic_DNA"/>
</dbReference>
<accession>A0A2K8PS33</accession>
<name>A0A2K8PS33_STRLA</name>
<evidence type="ECO:0000313" key="2">
    <source>
        <dbReference type="EMBL" id="ATZ22072.1"/>
    </source>
</evidence>
<dbReference type="EMBL" id="CP024985">
    <property type="protein sequence ID" value="ATZ29499.1"/>
    <property type="molecule type" value="Genomic_DNA"/>
</dbReference>
<gene>
    <name evidence="2" type="ORF">SLAV_00710</name>
    <name evidence="3" type="ORF">SLAV_38680</name>
</gene>
<protein>
    <submittedName>
        <fullName evidence="3">Uncharacterized protein</fullName>
    </submittedName>
</protein>
<dbReference type="Proteomes" id="UP000231791">
    <property type="component" value="Chromosome"/>
</dbReference>
<organism evidence="3 4">
    <name type="scientific">Streptomyces lavendulae subsp. lavendulae</name>
    <dbReference type="NCBI Taxonomy" id="58340"/>
    <lineage>
        <taxon>Bacteria</taxon>
        <taxon>Bacillati</taxon>
        <taxon>Actinomycetota</taxon>
        <taxon>Actinomycetes</taxon>
        <taxon>Kitasatosporales</taxon>
        <taxon>Streptomycetaceae</taxon>
        <taxon>Streptomyces</taxon>
    </lineage>
</organism>
<evidence type="ECO:0000313" key="4">
    <source>
        <dbReference type="Proteomes" id="UP000231791"/>
    </source>
</evidence>
<reference evidence="3 4" key="1">
    <citation type="submission" date="2017-11" db="EMBL/GenBank/DDBJ databases">
        <title>Complete genome sequence of Streptomyces lavendulae subsp. lavendulae CCM 3239 (formerly 'Streptomyces aureofaciens CCM 3239'), the producer of the angucycline-type antibiotic auricin.</title>
        <authorList>
            <person name="Busche T."/>
            <person name="Novakova R."/>
            <person name="Al'Dilaimi A."/>
            <person name="Homerova D."/>
            <person name="Feckova L."/>
            <person name="Rezuchova B."/>
            <person name="Mingyar E."/>
            <person name="Csolleiova D."/>
            <person name="Bekeova C."/>
            <person name="Winkler A."/>
            <person name="Sevcikova B."/>
            <person name="Kalinowski J."/>
            <person name="Kormanec J."/>
            <person name="Ruckert C."/>
        </authorList>
    </citation>
    <scope>NUCLEOTIDE SEQUENCE [LARGE SCALE GENOMIC DNA]</scope>
    <source>
        <strain evidence="3 4">CCM 3239</strain>
    </source>
</reference>
<evidence type="ECO:0000313" key="3">
    <source>
        <dbReference type="EMBL" id="ATZ29499.1"/>
    </source>
</evidence>
<feature type="compositionally biased region" description="Pro residues" evidence="1">
    <location>
        <begin position="242"/>
        <end position="257"/>
    </location>
</feature>
<dbReference type="KEGG" id="slx:SLAV_00710"/>